<dbReference type="OrthoDB" id="9771073at2"/>
<dbReference type="RefSeq" id="WP_011820675.1">
    <property type="nucleotide sequence ID" value="NC_008817.1"/>
</dbReference>
<evidence type="ECO:0000259" key="2">
    <source>
        <dbReference type="Pfam" id="PF01370"/>
    </source>
</evidence>
<dbReference type="GO" id="GO:0008460">
    <property type="term" value="F:dTDP-glucose 4,6-dehydratase activity"/>
    <property type="evidence" value="ECO:0007669"/>
    <property type="project" value="UniProtKB-EC"/>
</dbReference>
<dbReference type="AlphaFoldDB" id="A2BXR7"/>
<dbReference type="HOGENOM" id="CLU_007383_1_7_3"/>
<dbReference type="KEGG" id="pmc:P9515_13711"/>
<dbReference type="PANTHER" id="PTHR43574">
    <property type="entry name" value="EPIMERASE-RELATED"/>
    <property type="match status" value="1"/>
</dbReference>
<dbReference type="EMBL" id="CP000552">
    <property type="protein sequence ID" value="ABM72578.1"/>
    <property type="molecule type" value="Genomic_DNA"/>
</dbReference>
<dbReference type="eggNOG" id="COG0451">
    <property type="taxonomic scope" value="Bacteria"/>
</dbReference>
<evidence type="ECO:0000256" key="1">
    <source>
        <dbReference type="ARBA" id="ARBA00023027"/>
    </source>
</evidence>
<name>A2BXR7_PROM5</name>
<proteinExistence type="predicted"/>
<feature type="domain" description="NAD-dependent epimerase/dehydratase" evidence="2">
    <location>
        <begin position="5"/>
        <end position="241"/>
    </location>
</feature>
<dbReference type="Gene3D" id="3.40.50.720">
    <property type="entry name" value="NAD(P)-binding Rossmann-like Domain"/>
    <property type="match status" value="1"/>
</dbReference>
<keyword evidence="3" id="KW-0456">Lyase</keyword>
<evidence type="ECO:0000313" key="4">
    <source>
        <dbReference type="Proteomes" id="UP000001589"/>
    </source>
</evidence>
<protein>
    <submittedName>
        <fullName evidence="3">Putative nucleotide sugar epimerase</fullName>
        <ecNumber evidence="3">4.2.1.46</ecNumber>
    </submittedName>
</protein>
<dbReference type="EC" id="4.2.1.46" evidence="3"/>
<dbReference type="Gene3D" id="3.90.25.10">
    <property type="entry name" value="UDP-galactose 4-epimerase, domain 1"/>
    <property type="match status" value="1"/>
</dbReference>
<dbReference type="Proteomes" id="UP000001589">
    <property type="component" value="Chromosome"/>
</dbReference>
<keyword evidence="1" id="KW-0520">NAD</keyword>
<dbReference type="Pfam" id="PF01370">
    <property type="entry name" value="Epimerase"/>
    <property type="match status" value="1"/>
</dbReference>
<dbReference type="InterPro" id="IPR001509">
    <property type="entry name" value="Epimerase_deHydtase"/>
</dbReference>
<accession>A2BXR7</accession>
<reference evidence="3 4" key="1">
    <citation type="journal article" date="2007" name="PLoS Genet.">
        <title>Patterns and implications of gene gain and loss in the evolution of Prochlorococcus.</title>
        <authorList>
            <person name="Kettler G.C."/>
            <person name="Martiny A.C."/>
            <person name="Huang K."/>
            <person name="Zucker J."/>
            <person name="Coleman M.L."/>
            <person name="Rodrigue S."/>
            <person name="Chen F."/>
            <person name="Lapidus A."/>
            <person name="Ferriera S."/>
            <person name="Johnson J."/>
            <person name="Steglich C."/>
            <person name="Church G.M."/>
            <person name="Richardson P."/>
            <person name="Chisholm S.W."/>
        </authorList>
    </citation>
    <scope>NUCLEOTIDE SEQUENCE [LARGE SCALE GENOMIC DNA]</scope>
    <source>
        <strain evidence="3 4">MIT 9515</strain>
    </source>
</reference>
<dbReference type="GeneID" id="60200308"/>
<sequence length="345" mass="39507">MEEKILVTGCAGFIGFHVCKQLIKKGLFVIGLDNLNNYYDISLKRARLKEIENFSKNNIKGEFLFIKADLKDEKILKNISKVHLPKKVIHLAAQAGVRHSIENPRAYINSNLVGFGNVLEFCKDNQVDHLIYASSSSIYGGNKKIPFSEKDFVDYPVSLYAATKKSNELMAHSYSHLFKLPSTGIRLFTVYGPWGRPDMAPMIFTKSILSSKPIKIFNNGEMFRDFTYIDDVSEAILKLLHLPPKYLNDDKNLNSSELPELTPHRIINIGSSNPINLLEFIDILESEINIKAIRVFEKMQLGDVKKTYADTSYIEDLINYKPNTSLKNGIREFVKWYKNFYKLFS</sequence>
<dbReference type="SUPFAM" id="SSF51735">
    <property type="entry name" value="NAD(P)-binding Rossmann-fold domains"/>
    <property type="match status" value="1"/>
</dbReference>
<evidence type="ECO:0000313" key="3">
    <source>
        <dbReference type="EMBL" id="ABM72578.1"/>
    </source>
</evidence>
<dbReference type="PRINTS" id="PR01713">
    <property type="entry name" value="NUCEPIMERASE"/>
</dbReference>
<dbReference type="InterPro" id="IPR036291">
    <property type="entry name" value="NAD(P)-bd_dom_sf"/>
</dbReference>
<gene>
    <name evidence="3" type="ordered locus">P9515_13711</name>
</gene>
<dbReference type="STRING" id="167542.P9515_13711"/>
<organism evidence="3 4">
    <name type="scientific">Prochlorococcus marinus (strain MIT 9515)</name>
    <dbReference type="NCBI Taxonomy" id="167542"/>
    <lineage>
        <taxon>Bacteria</taxon>
        <taxon>Bacillati</taxon>
        <taxon>Cyanobacteriota</taxon>
        <taxon>Cyanophyceae</taxon>
        <taxon>Synechococcales</taxon>
        <taxon>Prochlorococcaceae</taxon>
        <taxon>Prochlorococcus</taxon>
    </lineage>
</organism>